<reference evidence="1" key="2">
    <citation type="journal article" date="2015" name="Fish Shellfish Immunol.">
        <title>Early steps in the European eel (Anguilla anguilla)-Vibrio vulnificus interaction in the gills: Role of the RtxA13 toxin.</title>
        <authorList>
            <person name="Callol A."/>
            <person name="Pajuelo D."/>
            <person name="Ebbesson L."/>
            <person name="Teles M."/>
            <person name="MacKenzie S."/>
            <person name="Amaro C."/>
        </authorList>
    </citation>
    <scope>NUCLEOTIDE SEQUENCE</scope>
</reference>
<organism evidence="1">
    <name type="scientific">Anguilla anguilla</name>
    <name type="common">European freshwater eel</name>
    <name type="synonym">Muraena anguilla</name>
    <dbReference type="NCBI Taxonomy" id="7936"/>
    <lineage>
        <taxon>Eukaryota</taxon>
        <taxon>Metazoa</taxon>
        <taxon>Chordata</taxon>
        <taxon>Craniata</taxon>
        <taxon>Vertebrata</taxon>
        <taxon>Euteleostomi</taxon>
        <taxon>Actinopterygii</taxon>
        <taxon>Neopterygii</taxon>
        <taxon>Teleostei</taxon>
        <taxon>Anguilliformes</taxon>
        <taxon>Anguillidae</taxon>
        <taxon>Anguilla</taxon>
    </lineage>
</organism>
<reference evidence="1" key="1">
    <citation type="submission" date="2014-11" db="EMBL/GenBank/DDBJ databases">
        <authorList>
            <person name="Amaro Gonzalez C."/>
        </authorList>
    </citation>
    <scope>NUCLEOTIDE SEQUENCE</scope>
</reference>
<protein>
    <submittedName>
        <fullName evidence="1">Uncharacterized protein</fullName>
    </submittedName>
</protein>
<proteinExistence type="predicted"/>
<sequence length="15" mass="1637">MCSPIRTRTNSPNCG</sequence>
<accession>A0A0E9XLY8</accession>
<dbReference type="EMBL" id="GBXM01005742">
    <property type="protein sequence ID" value="JAI02836.1"/>
    <property type="molecule type" value="Transcribed_RNA"/>
</dbReference>
<name>A0A0E9XLY8_ANGAN</name>
<evidence type="ECO:0000313" key="1">
    <source>
        <dbReference type="EMBL" id="JAI02836.1"/>
    </source>
</evidence>